<dbReference type="AlphaFoldDB" id="C5B6K8"/>
<keyword evidence="1" id="KW-0614">Plasmid</keyword>
<dbReference type="InterPro" id="IPR007197">
    <property type="entry name" value="rSAM"/>
</dbReference>
<accession>C5B6K8</accession>
<evidence type="ECO:0000313" key="2">
    <source>
        <dbReference type="Proteomes" id="UP000009081"/>
    </source>
</evidence>
<geneLocation type="plasmid" evidence="1 2">
    <name>megaplasmid</name>
</geneLocation>
<dbReference type="SUPFAM" id="SSF102114">
    <property type="entry name" value="Radical SAM enzymes"/>
    <property type="match status" value="1"/>
</dbReference>
<proteinExistence type="predicted"/>
<dbReference type="InterPro" id="IPR058240">
    <property type="entry name" value="rSAM_sf"/>
</dbReference>
<dbReference type="EMBL" id="CP001511">
    <property type="protein sequence ID" value="ACS44090.1"/>
    <property type="molecule type" value="Genomic_DNA"/>
</dbReference>
<keyword evidence="2" id="KW-1185">Reference proteome</keyword>
<name>C5B6K8_METEA</name>
<dbReference type="Proteomes" id="UP000009081">
    <property type="component" value="Plasmid megaplasmid"/>
</dbReference>
<sequence>MTRVVRLVQLDGTLPSLPLMRLSSFHKARGDEVVFTRSPFRRIDEPDYAAVYGSAIFDYSHARVARLLSEFPGAIVGGTGAGEANAKVTVEAIVGDHRGLDYDLYPDFDASLGFTQRGCRFTCGFCVVPFKEGRPVAVGTLHDIWRGEGHAKKIHLLDNDIFGQPKAAWKARLQEARDHGFRLCFNQGINVRVITDEIAEELASVEYRDDGFKVRRLYTAWDNIGDEALFFRGVDRLERAGVPSKHLMAYMLVGFDPSETWDRILHRFQRMVDRGIRPYPMVYGQDRRDLKQFQRWAARGLYRAVPWSEYDPGAKAKNKPVPEQQAFDFGLPAAA</sequence>
<dbReference type="SFLD" id="SFLDS00029">
    <property type="entry name" value="Radical_SAM"/>
    <property type="match status" value="1"/>
</dbReference>
<dbReference type="HOGENOM" id="CLU_060960_0_0_5"/>
<dbReference type="RefSeq" id="WP_003603519.1">
    <property type="nucleotide sequence ID" value="NC_012811.1"/>
</dbReference>
<dbReference type="KEGG" id="mea:Mex_2p1352"/>
<organism evidence="1 2">
    <name type="scientific">Methylorubrum extorquens (strain ATCC 14718 / DSM 1338 / JCM 2805 / NCIMB 9133 / AM1)</name>
    <name type="common">Methylobacterium extorquens</name>
    <dbReference type="NCBI Taxonomy" id="272630"/>
    <lineage>
        <taxon>Bacteria</taxon>
        <taxon>Pseudomonadati</taxon>
        <taxon>Pseudomonadota</taxon>
        <taxon>Alphaproteobacteria</taxon>
        <taxon>Hyphomicrobiales</taxon>
        <taxon>Methylobacteriaceae</taxon>
        <taxon>Methylorubrum</taxon>
    </lineage>
</organism>
<dbReference type="GO" id="GO:0003824">
    <property type="term" value="F:catalytic activity"/>
    <property type="evidence" value="ECO:0007669"/>
    <property type="project" value="InterPro"/>
</dbReference>
<protein>
    <recommendedName>
        <fullName evidence="3">Radical SAM protein</fullName>
    </recommendedName>
</protein>
<evidence type="ECO:0008006" key="3">
    <source>
        <dbReference type="Google" id="ProtNLM"/>
    </source>
</evidence>
<evidence type="ECO:0000313" key="1">
    <source>
        <dbReference type="EMBL" id="ACS44090.1"/>
    </source>
</evidence>
<reference evidence="1 2" key="1">
    <citation type="journal article" date="2009" name="PLoS ONE">
        <title>Methylobacterium genome sequences: a reference blueprint to investigate microbial metabolism of C1 compounds from natural and industrial sources.</title>
        <authorList>
            <person name="Vuilleumier S."/>
            <person name="Chistoserdova L."/>
            <person name="Lee M.-C."/>
            <person name="Bringel F."/>
            <person name="Lajus A."/>
            <person name="Zhou Y."/>
            <person name="Gourion B."/>
            <person name="Barbe V."/>
            <person name="Chang J."/>
            <person name="Cruveiller S."/>
            <person name="Dossat C."/>
            <person name="Gillett W."/>
            <person name="Gruffaz C."/>
            <person name="Haugen E."/>
            <person name="Hourcade E."/>
            <person name="Levy R."/>
            <person name="Mangenot S."/>
            <person name="Muller E."/>
            <person name="Nadalig T."/>
            <person name="Pagni M."/>
            <person name="Penny C."/>
            <person name="Peyraud R."/>
            <person name="Robinson D.G."/>
            <person name="Roche D."/>
            <person name="Rouy Z."/>
            <person name="Saenampechek C."/>
            <person name="Salvignol G."/>
            <person name="Vallenet D."/>
            <person name="Wu Z."/>
            <person name="Marx C.J."/>
            <person name="Vorholt J.A."/>
            <person name="Olson M.V."/>
            <person name="Kaul R."/>
            <person name="Weissenbach J."/>
            <person name="Medigue C."/>
            <person name="Lidstrom M.E."/>
        </authorList>
    </citation>
    <scope>NUCLEOTIDE SEQUENCE [LARGE SCALE GENOMIC DNA]</scope>
    <source>
        <strain evidence="2">ATCC 14718 / DSM 1338 / JCM 2805 / NCIMB 9133 / AM1</strain>
    </source>
</reference>
<dbReference type="GO" id="GO:0051536">
    <property type="term" value="F:iron-sulfur cluster binding"/>
    <property type="evidence" value="ECO:0007669"/>
    <property type="project" value="InterPro"/>
</dbReference>
<dbReference type="OrthoDB" id="9804952at2"/>
<gene>
    <name evidence="1" type="ordered locus">MexAM1_META2p1352</name>
</gene>